<dbReference type="InParanoid" id="A0A3N4LMN8"/>
<keyword evidence="2" id="KW-1185">Reference proteome</keyword>
<name>A0A3N4LMN8_9PEZI</name>
<gene>
    <name evidence="1" type="ORF">L211DRAFT_871404</name>
</gene>
<sequence>MFMSEFKSPRPNTLLSGELSRSEGIFQNRRRQLHISAHPKGPCRALKQAEIDETCGGLGHLGVTMKLQQLWGDFITSEYMKLCAISEEERYLPQKWLNYFINHNYPFGVLNAWVSACNASWQTLRNRNPEDFSISMTEPLNWNDNPVKVTNTRAGLVIHAREFAPRRVWDLKNNKVIPTQWLMRLDSGTGKDTLEHFVCTDWRAAGSPSPERRSPMIVPISHAWVSDIQYVTTAINNKAWVVPIPKGVSLENLRGELLGLVPEDCQYAWLDVLCLRQKPEDSIPREDDGDLKILEKEWELDVPLIGQIYSRAEVTVLYFNGLGRPLAPNVSWDDIRHWTKRAWTIQEAKHPASVVLGGYPKQTPVNPTEQMEWTIIKNRIHYELLRITTLIKQKEILGLIVEMGKRFASTEIDRVAGLTTIFQGTYGVFPIYQLADTPSTAWSKFCNLLTLPPKSDEFSHVYQLLEHFPYPSRDAWFPSWEQVLQYPDVSIQGPRRQVDTMSIFPLCFYNGVIYHDCNMTRFEGHYVATQGWGTSNNRVAVFSIPQQRFPQFDPLSSETYTLVDITFETGWPSHLRNYRMLILAKQLAQSQAIEELRGALQLQRIATVMWLKEDVEGRPSLVGQSLGQGAKTPKVVKLY</sequence>
<reference evidence="1 2" key="1">
    <citation type="journal article" date="2018" name="Nat. Ecol. Evol.">
        <title>Pezizomycetes genomes reveal the molecular basis of ectomycorrhizal truffle lifestyle.</title>
        <authorList>
            <person name="Murat C."/>
            <person name="Payen T."/>
            <person name="Noel B."/>
            <person name="Kuo A."/>
            <person name="Morin E."/>
            <person name="Chen J."/>
            <person name="Kohler A."/>
            <person name="Krizsan K."/>
            <person name="Balestrini R."/>
            <person name="Da Silva C."/>
            <person name="Montanini B."/>
            <person name="Hainaut M."/>
            <person name="Levati E."/>
            <person name="Barry K.W."/>
            <person name="Belfiori B."/>
            <person name="Cichocki N."/>
            <person name="Clum A."/>
            <person name="Dockter R.B."/>
            <person name="Fauchery L."/>
            <person name="Guy J."/>
            <person name="Iotti M."/>
            <person name="Le Tacon F."/>
            <person name="Lindquist E.A."/>
            <person name="Lipzen A."/>
            <person name="Malagnac F."/>
            <person name="Mello A."/>
            <person name="Molinier V."/>
            <person name="Miyauchi S."/>
            <person name="Poulain J."/>
            <person name="Riccioni C."/>
            <person name="Rubini A."/>
            <person name="Sitrit Y."/>
            <person name="Splivallo R."/>
            <person name="Traeger S."/>
            <person name="Wang M."/>
            <person name="Zifcakova L."/>
            <person name="Wipf D."/>
            <person name="Zambonelli A."/>
            <person name="Paolocci F."/>
            <person name="Nowrousian M."/>
            <person name="Ottonello S."/>
            <person name="Baldrian P."/>
            <person name="Spatafora J.W."/>
            <person name="Henrissat B."/>
            <person name="Nagy L.G."/>
            <person name="Aury J.M."/>
            <person name="Wincker P."/>
            <person name="Grigoriev I.V."/>
            <person name="Bonfante P."/>
            <person name="Martin F.M."/>
        </authorList>
    </citation>
    <scope>NUCLEOTIDE SEQUENCE [LARGE SCALE GENOMIC DNA]</scope>
    <source>
        <strain evidence="1 2">ATCC MYA-4762</strain>
    </source>
</reference>
<organism evidence="1 2">
    <name type="scientific">Terfezia boudieri ATCC MYA-4762</name>
    <dbReference type="NCBI Taxonomy" id="1051890"/>
    <lineage>
        <taxon>Eukaryota</taxon>
        <taxon>Fungi</taxon>
        <taxon>Dikarya</taxon>
        <taxon>Ascomycota</taxon>
        <taxon>Pezizomycotina</taxon>
        <taxon>Pezizomycetes</taxon>
        <taxon>Pezizales</taxon>
        <taxon>Pezizaceae</taxon>
        <taxon>Terfezia</taxon>
    </lineage>
</organism>
<dbReference type="AlphaFoldDB" id="A0A3N4LMN8"/>
<dbReference type="EMBL" id="ML121595">
    <property type="protein sequence ID" value="RPB19215.1"/>
    <property type="molecule type" value="Genomic_DNA"/>
</dbReference>
<dbReference type="Proteomes" id="UP000267821">
    <property type="component" value="Unassembled WGS sequence"/>
</dbReference>
<evidence type="ECO:0000313" key="2">
    <source>
        <dbReference type="Proteomes" id="UP000267821"/>
    </source>
</evidence>
<evidence type="ECO:0000313" key="1">
    <source>
        <dbReference type="EMBL" id="RPB19215.1"/>
    </source>
</evidence>
<dbReference type="OrthoDB" id="5428863at2759"/>
<accession>A0A3N4LMN8</accession>
<proteinExistence type="predicted"/>
<protein>
    <recommendedName>
        <fullName evidence="3">Heterokaryon incompatibility domain-containing protein</fullName>
    </recommendedName>
</protein>
<evidence type="ECO:0008006" key="3">
    <source>
        <dbReference type="Google" id="ProtNLM"/>
    </source>
</evidence>